<feature type="domain" description="AsmA" evidence="2">
    <location>
        <begin position="11"/>
        <end position="188"/>
    </location>
</feature>
<protein>
    <submittedName>
        <fullName evidence="3">AsmA family protein</fullName>
    </submittedName>
</protein>
<feature type="region of interest" description="Disordered" evidence="1">
    <location>
        <begin position="129"/>
        <end position="158"/>
    </location>
</feature>
<evidence type="ECO:0000256" key="1">
    <source>
        <dbReference type="SAM" id="MobiDB-lite"/>
    </source>
</evidence>
<dbReference type="HOGENOM" id="CLU_012870_0_0_7"/>
<dbReference type="InterPro" id="IPR007844">
    <property type="entry name" value="AsmA"/>
</dbReference>
<dbReference type="EMBL" id="CP000527">
    <property type="protein sequence ID" value="ABM29178.1"/>
    <property type="molecule type" value="Genomic_DNA"/>
</dbReference>
<reference evidence="4" key="1">
    <citation type="journal article" date="2009" name="Environ. Microbiol.">
        <title>Contribution of mobile genetic elements to Desulfovibrio vulgaris genome plasticity.</title>
        <authorList>
            <person name="Walker C.B."/>
            <person name="Stolyar S."/>
            <person name="Chivian D."/>
            <person name="Pinel N."/>
            <person name="Gabster J.A."/>
            <person name="Dehal P.S."/>
            <person name="He Z."/>
            <person name="Yang Z.K."/>
            <person name="Yen H.C."/>
            <person name="Zhou J."/>
            <person name="Wall J.D."/>
            <person name="Hazen T.C."/>
            <person name="Arkin A.P."/>
            <person name="Stahl D.A."/>
        </authorList>
    </citation>
    <scope>NUCLEOTIDE SEQUENCE [LARGE SCALE GENOMIC DNA]</scope>
    <source>
        <strain evidence="4">DP4</strain>
    </source>
</reference>
<evidence type="ECO:0000259" key="2">
    <source>
        <dbReference type="Pfam" id="PF05170"/>
    </source>
</evidence>
<dbReference type="GO" id="GO:0005886">
    <property type="term" value="C:plasma membrane"/>
    <property type="evidence" value="ECO:0007669"/>
    <property type="project" value="TreeGrafter"/>
</dbReference>
<feature type="domain" description="AsmA" evidence="2">
    <location>
        <begin position="387"/>
        <end position="609"/>
    </location>
</feature>
<dbReference type="RefSeq" id="WP_011792695.1">
    <property type="nucleotide sequence ID" value="NC_008751.1"/>
</dbReference>
<dbReference type="AlphaFoldDB" id="A0A0H3A9U8"/>
<evidence type="ECO:0000313" key="3">
    <source>
        <dbReference type="EMBL" id="ABM29178.1"/>
    </source>
</evidence>
<dbReference type="GO" id="GO:0090313">
    <property type="term" value="P:regulation of protein targeting to membrane"/>
    <property type="evidence" value="ECO:0007669"/>
    <property type="project" value="TreeGrafter"/>
</dbReference>
<evidence type="ECO:0000313" key="4">
    <source>
        <dbReference type="Proteomes" id="UP000009173"/>
    </source>
</evidence>
<gene>
    <name evidence="3" type="ordered locus">Dvul_2162</name>
</gene>
<dbReference type="Pfam" id="PF05170">
    <property type="entry name" value="AsmA"/>
    <property type="match status" value="2"/>
</dbReference>
<dbReference type="PANTHER" id="PTHR30441:SF4">
    <property type="entry name" value="PROTEIN ASMA"/>
    <property type="match status" value="1"/>
</dbReference>
<dbReference type="InterPro" id="IPR052894">
    <property type="entry name" value="AsmA-related"/>
</dbReference>
<dbReference type="PANTHER" id="PTHR30441">
    <property type="entry name" value="DUF748 DOMAIN-CONTAINING PROTEIN"/>
    <property type="match status" value="1"/>
</dbReference>
<organism evidence="3 4">
    <name type="scientific">Nitratidesulfovibrio vulgaris (strain DP4)</name>
    <name type="common">Desulfovibrio vulgaris</name>
    <dbReference type="NCBI Taxonomy" id="391774"/>
    <lineage>
        <taxon>Bacteria</taxon>
        <taxon>Pseudomonadati</taxon>
        <taxon>Thermodesulfobacteriota</taxon>
        <taxon>Desulfovibrionia</taxon>
        <taxon>Desulfovibrionales</taxon>
        <taxon>Desulfovibrionaceae</taxon>
        <taxon>Nitratidesulfovibrio</taxon>
    </lineage>
</organism>
<feature type="region of interest" description="Disordered" evidence="1">
    <location>
        <begin position="394"/>
        <end position="435"/>
    </location>
</feature>
<accession>A0A0H3A9U8</accession>
<dbReference type="KEGG" id="dvl:Dvul_2162"/>
<proteinExistence type="predicted"/>
<sequence length="701" mass="73398" precursor="true">MPRLMRFALFTFAAIIAIILFVVMAARLAFDPEALRSRAATTIAEMTGRSVSISGPVTLDLWPRLAVDFEGLAMAPPEGFADASPLLTIGKADASLRIIPLFSRRMEFDHIRLEGLHINLVRDADGNGNWTPPAGRTITTPVPSEKDSGANPSAMPDVPRPAFSLQRLELADATLSLRDIATGESIRARDIDFVADFDAEGKAAVGLSLVLAGERPTFSTGLALDATVTPRADGSVSLELAPLAITPHSGVIPAAVGQTQLRGRLNIIPAKEGQPARLTIEGMNLTAPFMTATVDGSLSAAREASLSFALEGSPRKGLAAFGILLDTRATDALDKATAKGDVNVAGQKLQLSGMDARIDSTTFKGDVLIPLSGDTPVKGTVALGDIDIDRYLPGKDAHKTKSSGTAPGPPSDQPKADAPPASSTSDKASGKSAATKDDTVLATLRKMHLDMDISCTRLSVSGFVMHDIATRLTAKAGLFTASPLQCRLYGGPTRGKASVDIRTDMPSYALTVDASGVDAGALVAALTGKRTFDAKADVKGDTRAAGTGTSDIMRTLSGRARLVARDIVLHEGDAVPKDASAAQGKTDAKRFDLLTGTFEADKGVIRNDDLVVRGPSANAEAKGIIDLPGDNIGYMATLHLRGLPDIPIRIHGRLSDPQYGVDPARMVVNTLKEAVKVIEKPAEAGGKAVQGLGDVLRNLLP</sequence>
<dbReference type="Proteomes" id="UP000009173">
    <property type="component" value="Chromosome"/>
</dbReference>
<name>A0A0H3A9U8_NITV4</name>